<feature type="domain" description="C2H2-type" evidence="9">
    <location>
        <begin position="150"/>
        <end position="177"/>
    </location>
</feature>
<dbReference type="PROSITE" id="PS00028">
    <property type="entry name" value="ZINC_FINGER_C2H2_1"/>
    <property type="match status" value="6"/>
</dbReference>
<feature type="domain" description="C2H2-type" evidence="9">
    <location>
        <begin position="176"/>
        <end position="204"/>
    </location>
</feature>
<keyword evidence="4 8" id="KW-0863">Zinc-finger</keyword>
<dbReference type="GO" id="GO:0000981">
    <property type="term" value="F:DNA-binding transcription factor activity, RNA polymerase II-specific"/>
    <property type="evidence" value="ECO:0007669"/>
    <property type="project" value="TreeGrafter"/>
</dbReference>
<evidence type="ECO:0000256" key="2">
    <source>
        <dbReference type="ARBA" id="ARBA00022723"/>
    </source>
</evidence>
<feature type="domain" description="C2H2-type" evidence="9">
    <location>
        <begin position="266"/>
        <end position="294"/>
    </location>
</feature>
<evidence type="ECO:0000256" key="1">
    <source>
        <dbReference type="ARBA" id="ARBA00004123"/>
    </source>
</evidence>
<dbReference type="PANTHER" id="PTHR24391:SF18">
    <property type="entry name" value="EG:115C2.6 PROTEIN"/>
    <property type="match status" value="1"/>
</dbReference>
<feature type="domain" description="C2H2-type" evidence="9">
    <location>
        <begin position="233"/>
        <end position="263"/>
    </location>
</feature>
<dbReference type="PANTHER" id="PTHR24391">
    <property type="entry name" value="HISTONE H4 TRANSCRIPTION FACTOR-RELATED"/>
    <property type="match status" value="1"/>
</dbReference>
<accession>A0A2J7Q7R6</accession>
<dbReference type="OrthoDB" id="10260596at2759"/>
<dbReference type="AlphaFoldDB" id="A0A2J7Q7R6"/>
<dbReference type="FunCoup" id="A0A2J7Q7R6">
    <property type="interactions" value="1884"/>
</dbReference>
<name>A0A2J7Q7R6_9NEOP</name>
<feature type="non-terminal residue" evidence="10">
    <location>
        <position position="1"/>
    </location>
</feature>
<dbReference type="InterPro" id="IPR013087">
    <property type="entry name" value="Znf_C2H2_type"/>
</dbReference>
<dbReference type="GO" id="GO:0000978">
    <property type="term" value="F:RNA polymerase II cis-regulatory region sequence-specific DNA binding"/>
    <property type="evidence" value="ECO:0007669"/>
    <property type="project" value="TreeGrafter"/>
</dbReference>
<comment type="subcellular location">
    <subcellularLocation>
        <location evidence="1">Nucleus</location>
    </subcellularLocation>
</comment>
<dbReference type="SUPFAM" id="SSF57667">
    <property type="entry name" value="beta-beta-alpha zinc fingers"/>
    <property type="match status" value="2"/>
</dbReference>
<evidence type="ECO:0000256" key="8">
    <source>
        <dbReference type="PROSITE-ProRule" id="PRU00042"/>
    </source>
</evidence>
<protein>
    <recommendedName>
        <fullName evidence="9">C2H2-type domain-containing protein</fullName>
    </recommendedName>
</protein>
<dbReference type="STRING" id="105785.A0A2J7Q7R6"/>
<keyword evidence="11" id="KW-1185">Reference proteome</keyword>
<proteinExistence type="predicted"/>
<keyword evidence="7" id="KW-0539">Nucleus</keyword>
<feature type="domain" description="C2H2-type" evidence="9">
    <location>
        <begin position="52"/>
        <end position="81"/>
    </location>
</feature>
<dbReference type="Proteomes" id="UP000235965">
    <property type="component" value="Unassembled WGS sequence"/>
</dbReference>
<sequence>ADSSELMRHVNFHSYQTKLKSIGSNILARSKLPVCTLHNTGRNVVPDLSHAFQCCWNTCDQTFNSSQTYFNHVATHVNCKPHCRNMNGGIPCHWRGCKSVVYSVSKLADHVRRHTHEKLVGCPSCCGLFASRTKFSDHCKRQAPVELHGHQCPHCSKCYPSQKLLREHARGHMNHYKCPQCGKTCSSSSALRVHIWYRHLDSKPFKCSFCEHRSKTSYDMKRHLNTHCSSPLYHCEEKGCGLPFRTINGFRKHCDKCHLGNNQPLYCCHICDSLFQRTSKLTHHLHAEHGICRPSGHCRFRYKQDKDGFFRLLIVHPQGVQGTQTVEESKSGAIQPLCDSISTVSDDDTGVGGSRLLISAVELDSSGNTEASEKMETAE</sequence>
<evidence type="ECO:0000256" key="6">
    <source>
        <dbReference type="ARBA" id="ARBA00023125"/>
    </source>
</evidence>
<organism evidence="10 11">
    <name type="scientific">Cryptotermes secundus</name>
    <dbReference type="NCBI Taxonomy" id="105785"/>
    <lineage>
        <taxon>Eukaryota</taxon>
        <taxon>Metazoa</taxon>
        <taxon>Ecdysozoa</taxon>
        <taxon>Arthropoda</taxon>
        <taxon>Hexapoda</taxon>
        <taxon>Insecta</taxon>
        <taxon>Pterygota</taxon>
        <taxon>Neoptera</taxon>
        <taxon>Polyneoptera</taxon>
        <taxon>Dictyoptera</taxon>
        <taxon>Blattodea</taxon>
        <taxon>Blattoidea</taxon>
        <taxon>Termitoidae</taxon>
        <taxon>Kalotermitidae</taxon>
        <taxon>Cryptotermitinae</taxon>
        <taxon>Cryptotermes</taxon>
    </lineage>
</organism>
<dbReference type="GO" id="GO:0045892">
    <property type="term" value="P:negative regulation of DNA-templated transcription"/>
    <property type="evidence" value="ECO:0007669"/>
    <property type="project" value="UniProtKB-ARBA"/>
</dbReference>
<comment type="caution">
    <text evidence="10">The sequence shown here is derived from an EMBL/GenBank/DDBJ whole genome shotgun (WGS) entry which is preliminary data.</text>
</comment>
<keyword evidence="2" id="KW-0479">Metal-binding</keyword>
<dbReference type="GO" id="GO:0005634">
    <property type="term" value="C:nucleus"/>
    <property type="evidence" value="ECO:0007669"/>
    <property type="project" value="UniProtKB-SubCell"/>
</dbReference>
<reference evidence="10 11" key="1">
    <citation type="submission" date="2017-12" db="EMBL/GenBank/DDBJ databases">
        <title>Hemimetabolous genomes reveal molecular basis of termite eusociality.</title>
        <authorList>
            <person name="Harrison M.C."/>
            <person name="Jongepier E."/>
            <person name="Robertson H.M."/>
            <person name="Arning N."/>
            <person name="Bitard-Feildel T."/>
            <person name="Chao H."/>
            <person name="Childers C.P."/>
            <person name="Dinh H."/>
            <person name="Doddapaneni H."/>
            <person name="Dugan S."/>
            <person name="Gowin J."/>
            <person name="Greiner C."/>
            <person name="Han Y."/>
            <person name="Hu H."/>
            <person name="Hughes D.S.T."/>
            <person name="Huylmans A.-K."/>
            <person name="Kemena C."/>
            <person name="Kremer L.P.M."/>
            <person name="Lee S.L."/>
            <person name="Lopez-Ezquerra A."/>
            <person name="Mallet L."/>
            <person name="Monroy-Kuhn J.M."/>
            <person name="Moser A."/>
            <person name="Murali S.C."/>
            <person name="Muzny D.M."/>
            <person name="Otani S."/>
            <person name="Piulachs M.-D."/>
            <person name="Poelchau M."/>
            <person name="Qu J."/>
            <person name="Schaub F."/>
            <person name="Wada-Katsumata A."/>
            <person name="Worley K.C."/>
            <person name="Xie Q."/>
            <person name="Ylla G."/>
            <person name="Poulsen M."/>
            <person name="Gibbs R.A."/>
            <person name="Schal C."/>
            <person name="Richards S."/>
            <person name="Belles X."/>
            <person name="Korb J."/>
            <person name="Bornberg-Bauer E."/>
        </authorList>
    </citation>
    <scope>NUCLEOTIDE SEQUENCE [LARGE SCALE GENOMIC DNA]</scope>
    <source>
        <tissue evidence="10">Whole body</tissue>
    </source>
</reference>
<dbReference type="PROSITE" id="PS50157">
    <property type="entry name" value="ZINC_FINGER_C2H2_2"/>
    <property type="match status" value="5"/>
</dbReference>
<evidence type="ECO:0000256" key="3">
    <source>
        <dbReference type="ARBA" id="ARBA00022737"/>
    </source>
</evidence>
<dbReference type="Pfam" id="PF00096">
    <property type="entry name" value="zf-C2H2"/>
    <property type="match status" value="2"/>
</dbReference>
<gene>
    <name evidence="10" type="ORF">B7P43_G03056</name>
</gene>
<keyword evidence="6" id="KW-0238">DNA-binding</keyword>
<dbReference type="SMART" id="SM00355">
    <property type="entry name" value="ZnF_C2H2"/>
    <property type="match status" value="7"/>
</dbReference>
<evidence type="ECO:0000256" key="5">
    <source>
        <dbReference type="ARBA" id="ARBA00022833"/>
    </source>
</evidence>
<evidence type="ECO:0000256" key="4">
    <source>
        <dbReference type="ARBA" id="ARBA00022771"/>
    </source>
</evidence>
<dbReference type="InterPro" id="IPR036236">
    <property type="entry name" value="Znf_C2H2_sf"/>
</dbReference>
<keyword evidence="3" id="KW-0677">Repeat</keyword>
<dbReference type="Gene3D" id="3.30.160.60">
    <property type="entry name" value="Classic Zinc Finger"/>
    <property type="match status" value="3"/>
</dbReference>
<dbReference type="GO" id="GO:0008270">
    <property type="term" value="F:zinc ion binding"/>
    <property type="evidence" value="ECO:0007669"/>
    <property type="project" value="UniProtKB-KW"/>
</dbReference>
<evidence type="ECO:0000313" key="10">
    <source>
        <dbReference type="EMBL" id="PNF24619.1"/>
    </source>
</evidence>
<keyword evidence="5" id="KW-0862">Zinc</keyword>
<evidence type="ECO:0000259" key="9">
    <source>
        <dbReference type="PROSITE" id="PS50157"/>
    </source>
</evidence>
<dbReference type="InParanoid" id="A0A2J7Q7R6"/>
<evidence type="ECO:0000256" key="7">
    <source>
        <dbReference type="ARBA" id="ARBA00023242"/>
    </source>
</evidence>
<evidence type="ECO:0000313" key="11">
    <source>
        <dbReference type="Proteomes" id="UP000235965"/>
    </source>
</evidence>
<dbReference type="EMBL" id="NEVH01017441">
    <property type="protein sequence ID" value="PNF24619.1"/>
    <property type="molecule type" value="Genomic_DNA"/>
</dbReference>
<dbReference type="InterPro" id="IPR051574">
    <property type="entry name" value="ZnF_E-box_Homeobox"/>
</dbReference>